<evidence type="ECO:0000256" key="1">
    <source>
        <dbReference type="SAM" id="MobiDB-lite"/>
    </source>
</evidence>
<protein>
    <submittedName>
        <fullName evidence="3">Uncharacterized conserved protein</fullName>
    </submittedName>
</protein>
<dbReference type="Pfam" id="PF06055">
    <property type="entry name" value="ExoD"/>
    <property type="match status" value="1"/>
</dbReference>
<feature type="region of interest" description="Disordered" evidence="1">
    <location>
        <begin position="1"/>
        <end position="20"/>
    </location>
</feature>
<accession>A0A1H7ZPY6</accession>
<dbReference type="STRING" id="933059.SAMN04488103_101578"/>
<reference evidence="3 4" key="1">
    <citation type="submission" date="2016-10" db="EMBL/GenBank/DDBJ databases">
        <authorList>
            <person name="de Groot N.N."/>
        </authorList>
    </citation>
    <scope>NUCLEOTIDE SEQUENCE [LARGE SCALE GENOMIC DNA]</scope>
    <source>
        <strain evidence="3 4">DSM 3857</strain>
    </source>
</reference>
<feature type="transmembrane region" description="Helical" evidence="2">
    <location>
        <begin position="188"/>
        <end position="210"/>
    </location>
</feature>
<dbReference type="AlphaFoldDB" id="A0A1H7ZPY6"/>
<dbReference type="PIRSF" id="PIRSF033239">
    <property type="entry name" value="ExoD"/>
    <property type="match status" value="1"/>
</dbReference>
<proteinExistence type="predicted"/>
<dbReference type="OrthoDB" id="8550083at2"/>
<dbReference type="InterPro" id="IPR010331">
    <property type="entry name" value="ExoD"/>
</dbReference>
<keyword evidence="2" id="KW-0812">Transmembrane</keyword>
<feature type="transmembrane region" description="Helical" evidence="2">
    <location>
        <begin position="164"/>
        <end position="181"/>
    </location>
</feature>
<dbReference type="PANTHER" id="PTHR41795:SF1">
    <property type="entry name" value="EXOPOLYSACCHARIDE SYNTHESIS PROTEIN"/>
    <property type="match status" value="1"/>
</dbReference>
<dbReference type="EMBL" id="FOCE01000001">
    <property type="protein sequence ID" value="SEM59477.1"/>
    <property type="molecule type" value="Genomic_DNA"/>
</dbReference>
<feature type="transmembrane region" description="Helical" evidence="2">
    <location>
        <begin position="135"/>
        <end position="158"/>
    </location>
</feature>
<evidence type="ECO:0000256" key="2">
    <source>
        <dbReference type="SAM" id="Phobius"/>
    </source>
</evidence>
<dbReference type="Proteomes" id="UP000198761">
    <property type="component" value="Unassembled WGS sequence"/>
</dbReference>
<name>A0A1H7ZPY6_9RHOB</name>
<keyword evidence="2" id="KW-1133">Transmembrane helix</keyword>
<keyword evidence="2" id="KW-0472">Membrane</keyword>
<evidence type="ECO:0000313" key="4">
    <source>
        <dbReference type="Proteomes" id="UP000198761"/>
    </source>
</evidence>
<dbReference type="PANTHER" id="PTHR41795">
    <property type="entry name" value="EXOPOLYSACCHARIDE SYNTHESIS PROTEIN"/>
    <property type="match status" value="1"/>
</dbReference>
<gene>
    <name evidence="3" type="ORF">SAMN04488103_101578</name>
</gene>
<keyword evidence="4" id="KW-1185">Reference proteome</keyword>
<evidence type="ECO:0000313" key="3">
    <source>
        <dbReference type="EMBL" id="SEM59477.1"/>
    </source>
</evidence>
<organism evidence="3 4">
    <name type="scientific">Gemmobacter aquatilis</name>
    <dbReference type="NCBI Taxonomy" id="933059"/>
    <lineage>
        <taxon>Bacteria</taxon>
        <taxon>Pseudomonadati</taxon>
        <taxon>Pseudomonadota</taxon>
        <taxon>Alphaproteobacteria</taxon>
        <taxon>Rhodobacterales</taxon>
        <taxon>Paracoccaceae</taxon>
        <taxon>Gemmobacter</taxon>
    </lineage>
</organism>
<dbReference type="RefSeq" id="WP_091296445.1">
    <property type="nucleotide sequence ID" value="NZ_FOCE01000001.1"/>
</dbReference>
<sequence length="221" mass="24069">MTPDETDRELAAPAENLPALPPKVPRFSGLLRQIAEAHEDERMTVGDLLRAMEGRASAALLFIFAFPNILPSPPGLAAVLGLPLIYLSTQMMMGRDPWLPQFIAGRSMSREAFRNVVLRAAPVLDRAERLLRQRWWPLVTPAMVRVMGFVCLLLALLLSLPVPLGNLMPATAICVIALALLERDGVWITLGLGMTVAAFGWVGGIGYGLIKSAIYVVINAF</sequence>
<feature type="transmembrane region" description="Helical" evidence="2">
    <location>
        <begin position="58"/>
        <end position="87"/>
    </location>
</feature>